<organism evidence="2 3">
    <name type="scientific">Eiseniibacteriota bacterium</name>
    <dbReference type="NCBI Taxonomy" id="2212470"/>
    <lineage>
        <taxon>Bacteria</taxon>
        <taxon>Candidatus Eiseniibacteriota</taxon>
    </lineage>
</organism>
<protein>
    <submittedName>
        <fullName evidence="2">Uncharacterized protein</fullName>
    </submittedName>
</protein>
<feature type="compositionally biased region" description="Basic residues" evidence="1">
    <location>
        <begin position="1"/>
        <end position="13"/>
    </location>
</feature>
<evidence type="ECO:0000313" key="3">
    <source>
        <dbReference type="Proteomes" id="UP000319771"/>
    </source>
</evidence>
<sequence>MTRTMQRRTRKRTTAGPSLSSAARDAGRIRPGRILVAQARIASGYYERPEVKDFLLQALLLELRRH</sequence>
<gene>
    <name evidence="2" type="ORF">E6K81_07255</name>
</gene>
<dbReference type="Proteomes" id="UP000319771">
    <property type="component" value="Unassembled WGS sequence"/>
</dbReference>
<evidence type="ECO:0000313" key="2">
    <source>
        <dbReference type="EMBL" id="TMQ72494.1"/>
    </source>
</evidence>
<reference evidence="2 3" key="1">
    <citation type="journal article" date="2019" name="Nat. Microbiol.">
        <title>Mediterranean grassland soil C-N compound turnover is dependent on rainfall and depth, and is mediated by genomically divergent microorganisms.</title>
        <authorList>
            <person name="Diamond S."/>
            <person name="Andeer P.F."/>
            <person name="Li Z."/>
            <person name="Crits-Christoph A."/>
            <person name="Burstein D."/>
            <person name="Anantharaman K."/>
            <person name="Lane K.R."/>
            <person name="Thomas B.C."/>
            <person name="Pan C."/>
            <person name="Northen T.R."/>
            <person name="Banfield J.F."/>
        </authorList>
    </citation>
    <scope>NUCLEOTIDE SEQUENCE [LARGE SCALE GENOMIC DNA]</scope>
    <source>
        <strain evidence="2">WS_11</strain>
    </source>
</reference>
<feature type="region of interest" description="Disordered" evidence="1">
    <location>
        <begin position="1"/>
        <end position="26"/>
    </location>
</feature>
<accession>A0A538U9E7</accession>
<dbReference type="EMBL" id="VBPB01000106">
    <property type="protein sequence ID" value="TMQ72494.1"/>
    <property type="molecule type" value="Genomic_DNA"/>
</dbReference>
<dbReference type="AlphaFoldDB" id="A0A538U9E7"/>
<name>A0A538U9E7_UNCEI</name>
<evidence type="ECO:0000256" key="1">
    <source>
        <dbReference type="SAM" id="MobiDB-lite"/>
    </source>
</evidence>
<proteinExistence type="predicted"/>
<comment type="caution">
    <text evidence="2">The sequence shown here is derived from an EMBL/GenBank/DDBJ whole genome shotgun (WGS) entry which is preliminary data.</text>
</comment>